<dbReference type="Proteomes" id="UP001359485">
    <property type="component" value="Unassembled WGS sequence"/>
</dbReference>
<evidence type="ECO:0000256" key="1">
    <source>
        <dbReference type="SAM" id="MobiDB-lite"/>
    </source>
</evidence>
<sequence>MRKSGMTGNLPEQKVRPPPSSPKTHTHTHTDKHKACKVIKGDDGGGKKEKSNKNSARSNKTKDLAENGKGKKTLMMTAAMMSYEKIIEKRYQLRYA</sequence>
<feature type="region of interest" description="Disordered" evidence="1">
    <location>
        <begin position="1"/>
        <end position="71"/>
    </location>
</feature>
<feature type="compositionally biased region" description="Basic and acidic residues" evidence="1">
    <location>
        <begin position="39"/>
        <end position="52"/>
    </location>
</feature>
<proteinExistence type="predicted"/>
<keyword evidence="3" id="KW-1185">Reference proteome</keyword>
<feature type="compositionally biased region" description="Basic residues" evidence="1">
    <location>
        <begin position="24"/>
        <end position="37"/>
    </location>
</feature>
<feature type="compositionally biased region" description="Basic and acidic residues" evidence="1">
    <location>
        <begin position="60"/>
        <end position="69"/>
    </location>
</feature>
<gene>
    <name evidence="2" type="ORF">RUM44_000669</name>
</gene>
<accession>A0ABR1B604</accession>
<evidence type="ECO:0000313" key="2">
    <source>
        <dbReference type="EMBL" id="KAK6635418.1"/>
    </source>
</evidence>
<protein>
    <submittedName>
        <fullName evidence="2">Uncharacterized protein</fullName>
    </submittedName>
</protein>
<name>A0ABR1B604_POLSC</name>
<organism evidence="2 3">
    <name type="scientific">Polyplax serrata</name>
    <name type="common">Common mouse louse</name>
    <dbReference type="NCBI Taxonomy" id="468196"/>
    <lineage>
        <taxon>Eukaryota</taxon>
        <taxon>Metazoa</taxon>
        <taxon>Ecdysozoa</taxon>
        <taxon>Arthropoda</taxon>
        <taxon>Hexapoda</taxon>
        <taxon>Insecta</taxon>
        <taxon>Pterygota</taxon>
        <taxon>Neoptera</taxon>
        <taxon>Paraneoptera</taxon>
        <taxon>Psocodea</taxon>
        <taxon>Troctomorpha</taxon>
        <taxon>Phthiraptera</taxon>
        <taxon>Anoplura</taxon>
        <taxon>Polyplacidae</taxon>
        <taxon>Polyplax</taxon>
    </lineage>
</organism>
<dbReference type="EMBL" id="JAWJWF010000003">
    <property type="protein sequence ID" value="KAK6635418.1"/>
    <property type="molecule type" value="Genomic_DNA"/>
</dbReference>
<comment type="caution">
    <text evidence="2">The sequence shown here is derived from an EMBL/GenBank/DDBJ whole genome shotgun (WGS) entry which is preliminary data.</text>
</comment>
<evidence type="ECO:0000313" key="3">
    <source>
        <dbReference type="Proteomes" id="UP001359485"/>
    </source>
</evidence>
<reference evidence="2 3" key="1">
    <citation type="submission" date="2023-09" db="EMBL/GenBank/DDBJ databases">
        <title>Genomes of two closely related lineages of the louse Polyplax serrata with different host specificities.</title>
        <authorList>
            <person name="Martinu J."/>
            <person name="Tarabai H."/>
            <person name="Stefka J."/>
            <person name="Hypsa V."/>
        </authorList>
    </citation>
    <scope>NUCLEOTIDE SEQUENCE [LARGE SCALE GENOMIC DNA]</scope>
    <source>
        <strain evidence="2">98ZLc_SE</strain>
    </source>
</reference>